<reference evidence="1" key="1">
    <citation type="submission" date="2019-08" db="EMBL/GenBank/DDBJ databases">
        <authorList>
            <person name="Kucharzyk K."/>
            <person name="Murdoch R.W."/>
            <person name="Higgins S."/>
            <person name="Loffler F."/>
        </authorList>
    </citation>
    <scope>NUCLEOTIDE SEQUENCE</scope>
</reference>
<gene>
    <name evidence="1" type="ORF">SDC9_211525</name>
</gene>
<organism evidence="1">
    <name type="scientific">bioreactor metagenome</name>
    <dbReference type="NCBI Taxonomy" id="1076179"/>
    <lineage>
        <taxon>unclassified sequences</taxon>
        <taxon>metagenomes</taxon>
        <taxon>ecological metagenomes</taxon>
    </lineage>
</organism>
<dbReference type="EMBL" id="VSSQ01143648">
    <property type="protein sequence ID" value="MPN63759.1"/>
    <property type="molecule type" value="Genomic_DNA"/>
</dbReference>
<proteinExistence type="predicted"/>
<comment type="caution">
    <text evidence="1">The sequence shown here is derived from an EMBL/GenBank/DDBJ whole genome shotgun (WGS) entry which is preliminary data.</text>
</comment>
<name>A0A645JM05_9ZZZZ</name>
<dbReference type="AlphaFoldDB" id="A0A645JM05"/>
<accession>A0A645JM05</accession>
<protein>
    <submittedName>
        <fullName evidence="1">Uncharacterized protein</fullName>
    </submittedName>
</protein>
<sequence length="109" mass="12225">MGQIAVKLGHQKGFISFIVQRLHLRGKNVHRDHRIVAIVDAALGTGLSGSQMMIHQDGIAFRLFAVNRHRRQWHGRRFDAGGLPRRPNALLAAEKEPAKYCGYETGQCI</sequence>
<evidence type="ECO:0000313" key="1">
    <source>
        <dbReference type="EMBL" id="MPN63759.1"/>
    </source>
</evidence>